<feature type="signal peptide" evidence="5">
    <location>
        <begin position="1"/>
        <end position="24"/>
    </location>
</feature>
<keyword evidence="2" id="KW-0813">Transport</keyword>
<dbReference type="AlphaFoldDB" id="A0A5P0ZMC2"/>
<keyword evidence="3" id="KW-1003">Cell membrane</keyword>
<evidence type="ECO:0000256" key="3">
    <source>
        <dbReference type="ARBA" id="ARBA00022475"/>
    </source>
</evidence>
<keyword evidence="5" id="KW-0732">Signal</keyword>
<dbReference type="GO" id="GO:0015871">
    <property type="term" value="P:choline transport"/>
    <property type="evidence" value="ECO:0007669"/>
    <property type="project" value="TreeGrafter"/>
</dbReference>
<sequence>MKKQKFIKLFLLAILIIPIISACSSETAPYNSKEKLGPQVNYTITGIDAGAGEMSTTQTAIKKYHLGGSNKWQLQPSSTSAMTSTLDKAYKNKQAIVITGWQPHWMFKKYKLKFLKDPKNVYGKAEHISTIVRKGLKKDSPGAYKILDQFHWTPSQMSDVMLEVNAGKSPKTAAKQWIKKNKKTVDRWTKGVNKATGKKSIKLTYVAWDSEIASTNVIAQVLRDKGYNVTIQSMEMQPVWASVATKAADATVSAWLPKTSAKFYADYKNQVEDLGANLEGAKVGLAVPTYMTKINSYNDLKNK</sequence>
<protein>
    <submittedName>
        <fullName evidence="7">Glycine/betaine ABC transporter</fullName>
    </submittedName>
</protein>
<feature type="domain" description="ABC-type glycine betaine transport system substrate-binding" evidence="6">
    <location>
        <begin position="199"/>
        <end position="302"/>
    </location>
</feature>
<dbReference type="EMBL" id="VDFP01000004">
    <property type="protein sequence ID" value="MQS75348.1"/>
    <property type="molecule type" value="Genomic_DNA"/>
</dbReference>
<dbReference type="Proteomes" id="UP000414364">
    <property type="component" value="Unassembled WGS sequence"/>
</dbReference>
<dbReference type="PROSITE" id="PS51257">
    <property type="entry name" value="PROKAR_LIPOPROTEIN"/>
    <property type="match status" value="1"/>
</dbReference>
<evidence type="ECO:0000256" key="1">
    <source>
        <dbReference type="ARBA" id="ARBA00004236"/>
    </source>
</evidence>
<evidence type="ECO:0000256" key="4">
    <source>
        <dbReference type="ARBA" id="ARBA00023136"/>
    </source>
</evidence>
<comment type="subcellular location">
    <subcellularLocation>
        <location evidence="1">Cell membrane</location>
    </subcellularLocation>
</comment>
<dbReference type="SUPFAM" id="SSF53850">
    <property type="entry name" value="Periplasmic binding protein-like II"/>
    <property type="match status" value="2"/>
</dbReference>
<evidence type="ECO:0000313" key="8">
    <source>
        <dbReference type="Proteomes" id="UP000414364"/>
    </source>
</evidence>
<evidence type="ECO:0000259" key="6">
    <source>
        <dbReference type="Pfam" id="PF04069"/>
    </source>
</evidence>
<name>A0A5P0ZMC2_9LACO</name>
<accession>A0A5P0ZMC2</accession>
<dbReference type="RefSeq" id="WP_153384759.1">
    <property type="nucleotide sequence ID" value="NZ_VDFP01000004.1"/>
</dbReference>
<dbReference type="PANTHER" id="PTHR47737">
    <property type="entry name" value="GLYCINE BETAINE/PROLINE BETAINE TRANSPORT SYSTEM PERMEASE PROTEIN PROW"/>
    <property type="match status" value="1"/>
</dbReference>
<reference evidence="7 8" key="1">
    <citation type="journal article" date="2019" name="Syst. Appl. Microbiol.">
        <title>Polyphasic characterization of two novel Lactobacillus spp. isolated from blown salami packages: Description of Lactobacillus halodurans sp. nov. and Lactobacillus salsicarnum sp. nov.</title>
        <authorList>
            <person name="Schuster J.A."/>
            <person name="Klingl A."/>
            <person name="Vogel R.F."/>
            <person name="Ehrmann M.A."/>
        </authorList>
    </citation>
    <scope>NUCLEOTIDE SEQUENCE [LARGE SCALE GENOMIC DNA]</scope>
    <source>
        <strain evidence="7 8">TMW 1.2172</strain>
    </source>
</reference>
<comment type="caution">
    <text evidence="7">The sequence shown here is derived from an EMBL/GenBank/DDBJ whole genome shotgun (WGS) entry which is preliminary data.</text>
</comment>
<dbReference type="GO" id="GO:0043190">
    <property type="term" value="C:ATP-binding cassette (ABC) transporter complex"/>
    <property type="evidence" value="ECO:0007669"/>
    <property type="project" value="InterPro"/>
</dbReference>
<dbReference type="Pfam" id="PF04069">
    <property type="entry name" value="OpuAC"/>
    <property type="match status" value="2"/>
</dbReference>
<feature type="domain" description="ABC-type glycine betaine transport system substrate-binding" evidence="6">
    <location>
        <begin position="35"/>
        <end position="180"/>
    </location>
</feature>
<dbReference type="Gene3D" id="3.40.190.100">
    <property type="entry name" value="Glycine betaine-binding periplasmic protein, domain 2"/>
    <property type="match status" value="1"/>
</dbReference>
<evidence type="ECO:0000256" key="2">
    <source>
        <dbReference type="ARBA" id="ARBA00022448"/>
    </source>
</evidence>
<dbReference type="GO" id="GO:0031460">
    <property type="term" value="P:glycine betaine transport"/>
    <property type="evidence" value="ECO:0007669"/>
    <property type="project" value="TreeGrafter"/>
</dbReference>
<proteinExistence type="predicted"/>
<gene>
    <name evidence="7" type="ORF">FHL06_02925</name>
</gene>
<dbReference type="GO" id="GO:0005275">
    <property type="term" value="F:amine transmembrane transporter activity"/>
    <property type="evidence" value="ECO:0007669"/>
    <property type="project" value="TreeGrafter"/>
</dbReference>
<dbReference type="Gene3D" id="3.10.105.10">
    <property type="entry name" value="Dipeptide-binding Protein, Domain 3"/>
    <property type="match status" value="1"/>
</dbReference>
<evidence type="ECO:0000313" key="7">
    <source>
        <dbReference type="EMBL" id="MQS75348.1"/>
    </source>
</evidence>
<keyword evidence="4" id="KW-0472">Membrane</keyword>
<organism evidence="7 8">
    <name type="scientific">Companilactobacillus halodurans</name>
    <dbReference type="NCBI Taxonomy" id="2584183"/>
    <lineage>
        <taxon>Bacteria</taxon>
        <taxon>Bacillati</taxon>
        <taxon>Bacillota</taxon>
        <taxon>Bacilli</taxon>
        <taxon>Lactobacillales</taxon>
        <taxon>Lactobacillaceae</taxon>
        <taxon>Companilactobacillus</taxon>
    </lineage>
</organism>
<dbReference type="PANTHER" id="PTHR47737:SF1">
    <property type="entry name" value="GLYCINE BETAINE_PROLINE BETAINE TRANSPORT SYSTEM PERMEASE PROTEIN PROW"/>
    <property type="match status" value="1"/>
</dbReference>
<feature type="chain" id="PRO_5038721422" evidence="5">
    <location>
        <begin position="25"/>
        <end position="303"/>
    </location>
</feature>
<evidence type="ECO:0000256" key="5">
    <source>
        <dbReference type="SAM" id="SignalP"/>
    </source>
</evidence>
<dbReference type="InterPro" id="IPR007210">
    <property type="entry name" value="ABC_Gly_betaine_transp_sub-bd"/>
</dbReference>
<dbReference type="GO" id="GO:0015226">
    <property type="term" value="F:carnitine transmembrane transporter activity"/>
    <property type="evidence" value="ECO:0007669"/>
    <property type="project" value="TreeGrafter"/>
</dbReference>